<dbReference type="InterPro" id="IPR014240">
    <property type="entry name" value="YteA"/>
</dbReference>
<dbReference type="AlphaFoldDB" id="A0A7S8CCC8"/>
<dbReference type="Proteomes" id="UP000593626">
    <property type="component" value="Chromosome"/>
</dbReference>
<protein>
    <submittedName>
        <fullName evidence="7">Molecular chaperone DnaK</fullName>
    </submittedName>
</protein>
<gene>
    <name evidence="7" type="ORF">G8O30_10240</name>
</gene>
<dbReference type="EMBL" id="CP049742">
    <property type="protein sequence ID" value="QPC47322.1"/>
    <property type="molecule type" value="Genomic_DNA"/>
</dbReference>
<feature type="domain" description="Zinc finger DksA/TraR C4-type" evidence="6">
    <location>
        <begin position="88"/>
        <end position="115"/>
    </location>
</feature>
<dbReference type="PANTHER" id="PTHR33823">
    <property type="entry name" value="RNA POLYMERASE-BINDING TRANSCRIPTION FACTOR DKSA-RELATED"/>
    <property type="match status" value="1"/>
</dbReference>
<accession>A0A7S8CCC8</accession>
<organism evidence="7 8">
    <name type="scientific">Mangrovibacillus cuniculi</name>
    <dbReference type="NCBI Taxonomy" id="2593652"/>
    <lineage>
        <taxon>Bacteria</taxon>
        <taxon>Bacillati</taxon>
        <taxon>Bacillota</taxon>
        <taxon>Bacilli</taxon>
        <taxon>Bacillales</taxon>
        <taxon>Bacillaceae</taxon>
        <taxon>Mangrovibacillus</taxon>
    </lineage>
</organism>
<keyword evidence="1" id="KW-0479">Metal-binding</keyword>
<evidence type="ECO:0000313" key="8">
    <source>
        <dbReference type="Proteomes" id="UP000593626"/>
    </source>
</evidence>
<evidence type="ECO:0000256" key="2">
    <source>
        <dbReference type="ARBA" id="ARBA00022771"/>
    </source>
</evidence>
<dbReference type="SUPFAM" id="SSF57716">
    <property type="entry name" value="Glucocorticoid receptor-like (DNA-binding domain)"/>
    <property type="match status" value="1"/>
</dbReference>
<evidence type="ECO:0000256" key="1">
    <source>
        <dbReference type="ARBA" id="ARBA00022723"/>
    </source>
</evidence>
<keyword evidence="2" id="KW-0863">Zinc-finger</keyword>
<feature type="region of interest" description="Disordered" evidence="5">
    <location>
        <begin position="161"/>
        <end position="209"/>
    </location>
</feature>
<keyword evidence="3" id="KW-0862">Zinc</keyword>
<proteinExistence type="predicted"/>
<evidence type="ECO:0000256" key="4">
    <source>
        <dbReference type="PROSITE-ProRule" id="PRU00510"/>
    </source>
</evidence>
<dbReference type="NCBIfam" id="TIGR02890">
    <property type="entry name" value="bacill_yteA"/>
    <property type="match status" value="1"/>
</dbReference>
<feature type="zinc finger region" description="dksA C4-type" evidence="4">
    <location>
        <begin position="93"/>
        <end position="117"/>
    </location>
</feature>
<reference evidence="7 8" key="1">
    <citation type="submission" date="2019-07" db="EMBL/GenBank/DDBJ databases">
        <title>Genome sequence of 2 isolates from Red Sea Mangroves.</title>
        <authorList>
            <person name="Sefrji F."/>
            <person name="Michoud G."/>
            <person name="Merlino G."/>
            <person name="Daffonchio D."/>
        </authorList>
    </citation>
    <scope>NUCLEOTIDE SEQUENCE [LARGE SCALE GENOMIC DNA]</scope>
    <source>
        <strain evidence="7 8">R1DC41</strain>
    </source>
</reference>
<dbReference type="KEGG" id="mcui:G8O30_10240"/>
<dbReference type="GO" id="GO:0008270">
    <property type="term" value="F:zinc ion binding"/>
    <property type="evidence" value="ECO:0007669"/>
    <property type="project" value="UniProtKB-KW"/>
</dbReference>
<sequence>MLTQDQQSYLKNQLLEEKKTIEQSLHNFHDGQHDSSIIETTGELSLYDNHPGDVATELYEREKDAALEEHAEEDYEKVELALKAMEEGTYGVCKKCNEPIPYERLEIIPTTLYCVQHSPEQDVNDYRPIEEKILEAPRNGSFSHSRAEVRDTQDSFQEVARFGTSESPSDRMGDNESYSDLYREEEGFVEEVDKYGTNRLDGKREDNNN</sequence>
<dbReference type="RefSeq" id="WP_239671993.1">
    <property type="nucleotide sequence ID" value="NZ_CP049742.1"/>
</dbReference>
<feature type="compositionally biased region" description="Basic and acidic residues" evidence="5">
    <location>
        <begin position="181"/>
        <end position="209"/>
    </location>
</feature>
<dbReference type="InterPro" id="IPR000962">
    <property type="entry name" value="Znf_DskA_TraR"/>
</dbReference>
<dbReference type="Gene3D" id="1.20.120.910">
    <property type="entry name" value="DksA, coiled-coil domain"/>
    <property type="match status" value="1"/>
</dbReference>
<dbReference type="PANTHER" id="PTHR33823:SF4">
    <property type="entry name" value="GENERAL STRESS PROTEIN 16O"/>
    <property type="match status" value="1"/>
</dbReference>
<evidence type="ECO:0000256" key="5">
    <source>
        <dbReference type="SAM" id="MobiDB-lite"/>
    </source>
</evidence>
<dbReference type="Pfam" id="PF01258">
    <property type="entry name" value="zf-dskA_traR"/>
    <property type="match status" value="1"/>
</dbReference>
<evidence type="ECO:0000313" key="7">
    <source>
        <dbReference type="EMBL" id="QPC47322.1"/>
    </source>
</evidence>
<name>A0A7S8CCC8_9BACI</name>
<dbReference type="PROSITE" id="PS51128">
    <property type="entry name" value="ZF_DKSA_2"/>
    <property type="match status" value="1"/>
</dbReference>
<dbReference type="SUPFAM" id="SSF109635">
    <property type="entry name" value="DnaK suppressor protein DksA, alpha-hairpin domain"/>
    <property type="match status" value="1"/>
</dbReference>
<keyword evidence="8" id="KW-1185">Reference proteome</keyword>
<evidence type="ECO:0000256" key="3">
    <source>
        <dbReference type="ARBA" id="ARBA00022833"/>
    </source>
</evidence>
<dbReference type="InterPro" id="IPR037187">
    <property type="entry name" value="DnaK_N"/>
</dbReference>
<evidence type="ECO:0000259" key="6">
    <source>
        <dbReference type="Pfam" id="PF01258"/>
    </source>
</evidence>